<feature type="transmembrane region" description="Helical" evidence="6">
    <location>
        <begin position="39"/>
        <end position="61"/>
    </location>
</feature>
<reference evidence="7 8" key="1">
    <citation type="submission" date="2022-06" db="EMBL/GenBank/DDBJ databases">
        <title>Halogeometricum sp. a new haloarchaeum isolate from saline soil.</title>
        <authorList>
            <person name="Strakova D."/>
            <person name="Galisteo C."/>
            <person name="Sanchez-Porro C."/>
            <person name="Ventosa A."/>
        </authorList>
    </citation>
    <scope>NUCLEOTIDE SEQUENCE [LARGE SCALE GENOMIC DNA]</scope>
    <source>
        <strain evidence="8">S3BR25-2</strain>
    </source>
</reference>
<comment type="subcellular location">
    <subcellularLocation>
        <location evidence="1">Membrane</location>
        <topology evidence="1">Multi-pass membrane protein</topology>
    </subcellularLocation>
</comment>
<gene>
    <name evidence="7" type="ORF">NDI79_04365</name>
</gene>
<comment type="similarity">
    <text evidence="2">Belongs to the acetate uptake transporter (AceTr) (TC 2.A.96) family.</text>
</comment>
<keyword evidence="5 6" id="KW-0472">Membrane</keyword>
<dbReference type="Pfam" id="PF01184">
    <property type="entry name" value="Gpr1_Fun34_YaaH"/>
    <property type="match status" value="1"/>
</dbReference>
<dbReference type="NCBIfam" id="NF038013">
    <property type="entry name" value="AceTr_1"/>
    <property type="match status" value="1"/>
</dbReference>
<dbReference type="InterPro" id="IPR047622">
    <property type="entry name" value="GPR1_FUN34_YAAH"/>
</dbReference>
<evidence type="ECO:0000313" key="7">
    <source>
        <dbReference type="EMBL" id="MDS0293406.1"/>
    </source>
</evidence>
<proteinExistence type="inferred from homology"/>
<dbReference type="RefSeq" id="WP_310927219.1">
    <property type="nucleotide sequence ID" value="NZ_JAMQOQ010000001.1"/>
</dbReference>
<accession>A0ABU2FYT5</accession>
<name>A0ABU2FYT5_9EURY</name>
<dbReference type="PROSITE" id="PS01114">
    <property type="entry name" value="GPR1_FUN34_YAAH"/>
    <property type="match status" value="1"/>
</dbReference>
<dbReference type="Proteomes" id="UP001254813">
    <property type="component" value="Unassembled WGS sequence"/>
</dbReference>
<keyword evidence="4 6" id="KW-1133">Transmembrane helix</keyword>
<organism evidence="7 8">
    <name type="scientific">Halogeometricum luteum</name>
    <dbReference type="NCBI Taxonomy" id="2950537"/>
    <lineage>
        <taxon>Archaea</taxon>
        <taxon>Methanobacteriati</taxon>
        <taxon>Methanobacteriota</taxon>
        <taxon>Stenosarchaea group</taxon>
        <taxon>Halobacteria</taxon>
        <taxon>Halobacteriales</taxon>
        <taxon>Haloferacaceae</taxon>
        <taxon>Halogeometricum</taxon>
    </lineage>
</organism>
<feature type="transmembrane region" description="Helical" evidence="6">
    <location>
        <begin position="101"/>
        <end position="118"/>
    </location>
</feature>
<dbReference type="InterPro" id="IPR047623">
    <property type="entry name" value="SatP"/>
</dbReference>
<comment type="caution">
    <text evidence="7">The sequence shown here is derived from an EMBL/GenBank/DDBJ whole genome shotgun (WGS) entry which is preliminary data.</text>
</comment>
<protein>
    <submittedName>
        <fullName evidence="7">Acetate uptake transporter</fullName>
    </submittedName>
</protein>
<dbReference type="EMBL" id="JAMQOQ010000001">
    <property type="protein sequence ID" value="MDS0293406.1"/>
    <property type="molecule type" value="Genomic_DNA"/>
</dbReference>
<dbReference type="InterPro" id="IPR000791">
    <property type="entry name" value="Gpr1/Fun34/SatP-like"/>
</dbReference>
<evidence type="ECO:0000256" key="4">
    <source>
        <dbReference type="ARBA" id="ARBA00022989"/>
    </source>
</evidence>
<evidence type="ECO:0000256" key="3">
    <source>
        <dbReference type="ARBA" id="ARBA00022692"/>
    </source>
</evidence>
<dbReference type="PANTHER" id="PTHR30178:SF3">
    <property type="entry name" value="SUCCINATE-ACETATE_PROTON SYMPORTER SATP"/>
    <property type="match status" value="1"/>
</dbReference>
<evidence type="ECO:0000256" key="5">
    <source>
        <dbReference type="ARBA" id="ARBA00023136"/>
    </source>
</evidence>
<evidence type="ECO:0000256" key="2">
    <source>
        <dbReference type="ARBA" id="ARBA00005587"/>
    </source>
</evidence>
<evidence type="ECO:0000256" key="6">
    <source>
        <dbReference type="SAM" id="Phobius"/>
    </source>
</evidence>
<dbReference type="PANTHER" id="PTHR30178">
    <property type="entry name" value="INNER MEMBRANE PROTEIN YAAH"/>
    <property type="match status" value="1"/>
</dbReference>
<feature type="transmembrane region" description="Helical" evidence="6">
    <location>
        <begin position="155"/>
        <end position="175"/>
    </location>
</feature>
<feature type="transmembrane region" description="Helical" evidence="6">
    <location>
        <begin position="12"/>
        <end position="33"/>
    </location>
</feature>
<keyword evidence="8" id="KW-1185">Reference proteome</keyword>
<feature type="transmembrane region" description="Helical" evidence="6">
    <location>
        <begin position="73"/>
        <end position="95"/>
    </location>
</feature>
<feature type="transmembrane region" description="Helical" evidence="6">
    <location>
        <begin position="125"/>
        <end position="149"/>
    </location>
</feature>
<evidence type="ECO:0000313" key="8">
    <source>
        <dbReference type="Proteomes" id="UP001254813"/>
    </source>
</evidence>
<keyword evidence="3 6" id="KW-0812">Transmembrane</keyword>
<sequence>MPRDTKLANPAPLGLIGFALTTFVIGLIESGWLTSESAIHTLIPLAMAYGGTIQLFAGLLAFRTGNTFETTGFCTYGAYWWWWGLTELFAANGVLDPSATANGVVLVGFGVITTYLWFSTFNLNWALWFVFLTLALTFYFVGFGTWLGLSWGNVVGGYLAMVTSLAAAYTSFAEVTNWTFADSKVPLGGTPFGESSSSNASTSD</sequence>
<evidence type="ECO:0000256" key="1">
    <source>
        <dbReference type="ARBA" id="ARBA00004141"/>
    </source>
</evidence>